<reference evidence="2" key="1">
    <citation type="submission" date="2020-07" db="EMBL/GenBank/DDBJ databases">
        <title>Vallitalea pronyensis genome.</title>
        <authorList>
            <person name="Postec A."/>
        </authorList>
    </citation>
    <scope>NUCLEOTIDE SEQUENCE</scope>
    <source>
        <strain evidence="2">FatNI3</strain>
    </source>
</reference>
<dbReference type="PIRSF" id="PIRSF037004">
    <property type="entry name" value="UCP037004"/>
    <property type="match status" value="1"/>
</dbReference>
<evidence type="ECO:0000313" key="2">
    <source>
        <dbReference type="EMBL" id="QUI24569.1"/>
    </source>
</evidence>
<dbReference type="InterPro" id="IPR017087">
    <property type="entry name" value="UCP037004"/>
</dbReference>
<organism evidence="2 3">
    <name type="scientific">Vallitalea pronyensis</name>
    <dbReference type="NCBI Taxonomy" id="1348613"/>
    <lineage>
        <taxon>Bacteria</taxon>
        <taxon>Bacillati</taxon>
        <taxon>Bacillota</taxon>
        <taxon>Clostridia</taxon>
        <taxon>Lachnospirales</taxon>
        <taxon>Vallitaleaceae</taxon>
        <taxon>Vallitalea</taxon>
    </lineage>
</organism>
<gene>
    <name evidence="2" type="ORF">HZI73_20680</name>
</gene>
<dbReference type="Proteomes" id="UP000683246">
    <property type="component" value="Chromosome"/>
</dbReference>
<proteinExistence type="predicted"/>
<dbReference type="AlphaFoldDB" id="A0A8J8SIL3"/>
<name>A0A8J8SIL3_9FIRM</name>
<sequence length="324" mass="37329">MKPFIKPTLLLSKCLHHIPCRYDGTAQSSPIVDALETHVNWVEVCPEVGMGLGIPRQSLRIITPDQQKLCLVMRGSNHDYTDKMNTYSQQIITDLKANELHGAILKSRSPSCGLKDVKYYKSMEKGGCTLSKNNNGLFTDALMDAFPSLPMENEGRLTNYNIRSRFFTHIFALARLNHIQEKGHLKDLIAFHSEYKYLLMAYSPGYLRQMGKIVANHTKDNLNRMIGQYRFLLHKALSMNPKPMRRVNMLLHLFGYFSKELSNKEKAYFLDVLEEYQQKKVPFSVPLSIIHAWVVRFENPYLMHQIIFEPFPNDLLNTADSGKD</sequence>
<evidence type="ECO:0000259" key="1">
    <source>
        <dbReference type="Pfam" id="PF08349"/>
    </source>
</evidence>
<dbReference type="Pfam" id="PF08349">
    <property type="entry name" value="DUF1722"/>
    <property type="match status" value="1"/>
</dbReference>
<dbReference type="InterPro" id="IPR007553">
    <property type="entry name" value="2-thiour_desulf"/>
</dbReference>
<keyword evidence="3" id="KW-1185">Reference proteome</keyword>
<accession>A0A8J8SIL3</accession>
<protein>
    <submittedName>
        <fullName evidence="2">DUF1722 domain-containing protein</fullName>
    </submittedName>
</protein>
<evidence type="ECO:0000313" key="3">
    <source>
        <dbReference type="Proteomes" id="UP000683246"/>
    </source>
</evidence>
<dbReference type="PANTHER" id="PTHR30087">
    <property type="entry name" value="INNER MEMBRANE PROTEIN"/>
    <property type="match status" value="1"/>
</dbReference>
<dbReference type="InterPro" id="IPR013560">
    <property type="entry name" value="DUF1722"/>
</dbReference>
<dbReference type="EMBL" id="CP058649">
    <property type="protein sequence ID" value="QUI24569.1"/>
    <property type="molecule type" value="Genomic_DNA"/>
</dbReference>
<dbReference type="RefSeq" id="WP_212695262.1">
    <property type="nucleotide sequence ID" value="NZ_CP058649.1"/>
</dbReference>
<dbReference type="PANTHER" id="PTHR30087:SF0">
    <property type="entry name" value="INNER MEMBRANE PROTEIN"/>
    <property type="match status" value="1"/>
</dbReference>
<dbReference type="Pfam" id="PF04463">
    <property type="entry name" value="2-thiour_desulf"/>
    <property type="match status" value="1"/>
</dbReference>
<dbReference type="KEGG" id="vpy:HZI73_20680"/>
<feature type="domain" description="DUF1722" evidence="1">
    <location>
        <begin position="196"/>
        <end position="312"/>
    </location>
</feature>